<dbReference type="EMBL" id="JANJYJ010000004">
    <property type="protein sequence ID" value="KAK3218847.1"/>
    <property type="molecule type" value="Genomic_DNA"/>
</dbReference>
<evidence type="ECO:0000313" key="1">
    <source>
        <dbReference type="EMBL" id="KAK3218847.1"/>
    </source>
</evidence>
<organism evidence="1 2">
    <name type="scientific">Dipteronia sinensis</name>
    <dbReference type="NCBI Taxonomy" id="43782"/>
    <lineage>
        <taxon>Eukaryota</taxon>
        <taxon>Viridiplantae</taxon>
        <taxon>Streptophyta</taxon>
        <taxon>Embryophyta</taxon>
        <taxon>Tracheophyta</taxon>
        <taxon>Spermatophyta</taxon>
        <taxon>Magnoliopsida</taxon>
        <taxon>eudicotyledons</taxon>
        <taxon>Gunneridae</taxon>
        <taxon>Pentapetalae</taxon>
        <taxon>rosids</taxon>
        <taxon>malvids</taxon>
        <taxon>Sapindales</taxon>
        <taxon>Sapindaceae</taxon>
        <taxon>Hippocastanoideae</taxon>
        <taxon>Acereae</taxon>
        <taxon>Dipteronia</taxon>
    </lineage>
</organism>
<evidence type="ECO:0008006" key="3">
    <source>
        <dbReference type="Google" id="ProtNLM"/>
    </source>
</evidence>
<reference evidence="1" key="1">
    <citation type="journal article" date="2023" name="Plant J.">
        <title>Genome sequences and population genomics provide insights into the demographic history, inbreeding, and mutation load of two 'living fossil' tree species of Dipteronia.</title>
        <authorList>
            <person name="Feng Y."/>
            <person name="Comes H.P."/>
            <person name="Chen J."/>
            <person name="Zhu S."/>
            <person name="Lu R."/>
            <person name="Zhang X."/>
            <person name="Li P."/>
            <person name="Qiu J."/>
            <person name="Olsen K.M."/>
            <person name="Qiu Y."/>
        </authorList>
    </citation>
    <scope>NUCLEOTIDE SEQUENCE</scope>
    <source>
        <strain evidence="1">NBL</strain>
    </source>
</reference>
<dbReference type="PANTHER" id="PTHR31973">
    <property type="entry name" value="POLYPROTEIN, PUTATIVE-RELATED"/>
    <property type="match status" value="1"/>
</dbReference>
<sequence length="144" mass="16933">MKRMHKRRTECTRWSTDLPPVVHRTLEKLKQEGRSMQVLFANDFEFEILDEFGKKWVVDFRYHTYGCGAWQLSGLQCKHDMASLSHKRYHDGSSEPVQFVHALLKKEAYTLTYQPVIHPILDQRTWLAIPNHKIVPSIVKTKLG</sequence>
<name>A0AAE0AK39_9ROSI</name>
<comment type="caution">
    <text evidence="1">The sequence shown here is derived from an EMBL/GenBank/DDBJ whole genome shotgun (WGS) entry which is preliminary data.</text>
</comment>
<proteinExistence type="predicted"/>
<dbReference type="Proteomes" id="UP001281410">
    <property type="component" value="Unassembled WGS sequence"/>
</dbReference>
<gene>
    <name evidence="1" type="ORF">Dsin_012817</name>
</gene>
<dbReference type="PANTHER" id="PTHR31973:SF187">
    <property type="entry name" value="MUTATOR TRANSPOSASE MUDRA PROTEIN"/>
    <property type="match status" value="1"/>
</dbReference>
<evidence type="ECO:0000313" key="2">
    <source>
        <dbReference type="Proteomes" id="UP001281410"/>
    </source>
</evidence>
<accession>A0AAE0AK39</accession>
<protein>
    <recommendedName>
        <fullName evidence="3">Zinc finger PMZ-type domain-containing protein</fullName>
    </recommendedName>
</protein>
<keyword evidence="2" id="KW-1185">Reference proteome</keyword>
<dbReference type="AlphaFoldDB" id="A0AAE0AK39"/>